<dbReference type="GO" id="GO:0003700">
    <property type="term" value="F:DNA-binding transcription factor activity"/>
    <property type="evidence" value="ECO:0007669"/>
    <property type="project" value="InterPro"/>
</dbReference>
<gene>
    <name evidence="5" type="ORF">BKN37_20805</name>
    <name evidence="6" type="ORF">C1Y40_04662</name>
</gene>
<organism evidence="5 7">
    <name type="scientific">Mycobacterium talmoniae</name>
    <dbReference type="NCBI Taxonomy" id="1858794"/>
    <lineage>
        <taxon>Bacteria</taxon>
        <taxon>Bacillati</taxon>
        <taxon>Actinomycetota</taxon>
        <taxon>Actinomycetes</taxon>
        <taxon>Mycobacteriales</taxon>
        <taxon>Mycobacteriaceae</taxon>
        <taxon>Mycobacterium</taxon>
    </lineage>
</organism>
<evidence type="ECO:0000313" key="7">
    <source>
        <dbReference type="Proteomes" id="UP000179734"/>
    </source>
</evidence>
<reference evidence="6" key="3">
    <citation type="submission" date="2018-01" db="EMBL/GenBank/DDBJ databases">
        <authorList>
            <person name="Gaut B.S."/>
            <person name="Morton B.R."/>
            <person name="Clegg M.T."/>
            <person name="Duvall M.R."/>
        </authorList>
    </citation>
    <scope>NUCLEOTIDE SEQUENCE</scope>
    <source>
        <strain evidence="6">ATCC BAA-2683</strain>
    </source>
</reference>
<evidence type="ECO:0000256" key="3">
    <source>
        <dbReference type="ARBA" id="ARBA00023163"/>
    </source>
</evidence>
<feature type="domain" description="HTH araC/xylS-type" evidence="4">
    <location>
        <begin position="243"/>
        <end position="340"/>
    </location>
</feature>
<evidence type="ECO:0000313" key="6">
    <source>
        <dbReference type="EMBL" id="PQM45175.1"/>
    </source>
</evidence>
<evidence type="ECO:0000313" key="8">
    <source>
        <dbReference type="Proteomes" id="UP000238296"/>
    </source>
</evidence>
<dbReference type="PANTHER" id="PTHR47894">
    <property type="entry name" value="HTH-TYPE TRANSCRIPTIONAL REGULATOR GADX"/>
    <property type="match status" value="1"/>
</dbReference>
<dbReference type="InterPro" id="IPR018060">
    <property type="entry name" value="HTH_AraC"/>
</dbReference>
<dbReference type="Pfam" id="PF12625">
    <property type="entry name" value="Arabinose_bd"/>
    <property type="match status" value="1"/>
</dbReference>
<evidence type="ECO:0000256" key="1">
    <source>
        <dbReference type="ARBA" id="ARBA00023015"/>
    </source>
</evidence>
<dbReference type="Pfam" id="PF12833">
    <property type="entry name" value="HTH_18"/>
    <property type="match status" value="1"/>
</dbReference>
<dbReference type="RefSeq" id="WP_071028859.1">
    <property type="nucleotide sequence ID" value="NZ_MLQM01000146.1"/>
</dbReference>
<dbReference type="InterPro" id="IPR020449">
    <property type="entry name" value="Tscrpt_reg_AraC-type_HTH"/>
</dbReference>
<dbReference type="PROSITE" id="PS01124">
    <property type="entry name" value="HTH_ARAC_FAMILY_2"/>
    <property type="match status" value="1"/>
</dbReference>
<dbReference type="Proteomes" id="UP000179734">
    <property type="component" value="Unassembled WGS sequence"/>
</dbReference>
<comment type="caution">
    <text evidence="5">The sequence shown here is derived from an EMBL/GenBank/DDBJ whole genome shotgun (WGS) entry which is preliminary data.</text>
</comment>
<dbReference type="PANTHER" id="PTHR47894:SF1">
    <property type="entry name" value="HTH-TYPE TRANSCRIPTIONAL REGULATOR VQSM"/>
    <property type="match status" value="1"/>
</dbReference>
<dbReference type="InterPro" id="IPR032687">
    <property type="entry name" value="AraC-type_N"/>
</dbReference>
<evidence type="ECO:0000256" key="2">
    <source>
        <dbReference type="ARBA" id="ARBA00023125"/>
    </source>
</evidence>
<dbReference type="GO" id="GO:0005829">
    <property type="term" value="C:cytosol"/>
    <property type="evidence" value="ECO:0007669"/>
    <property type="project" value="TreeGrafter"/>
</dbReference>
<accession>A0A1S1NEQ4</accession>
<evidence type="ECO:0000313" key="5">
    <source>
        <dbReference type="EMBL" id="OHU98345.1"/>
    </source>
</evidence>
<keyword evidence="1" id="KW-0805">Transcription regulation</keyword>
<keyword evidence="3" id="KW-0804">Transcription</keyword>
<dbReference type="AlphaFoldDB" id="A0A1S1NEQ4"/>
<sequence>MSTTAASWDFPRGVSGIRVLLEVARELGIPITDLLDGSDLSPSSLTDADTIVDAAQEMTVIRNLVCLAGDRPGLGVAAGRRLTVGMLGVWGFAMLLSPTVSDLLDIALRHGHGKLSWIFMRPMLVRRPGSARLELDASELSPAVYHFILERDLTSTATAIGGIVGHQLPLVLETSLPAERRKALRAALPQSVSVGGSHRNAFVFDTATLTHPLPMADPLTAEAVERQCVDLAVRRARHAGLAGRIRYALHRRPASPPTLADIAADRHVDPRTIRRQLSAEGTSFRALHEEVRHRLALELLNTGELSVAQVSHRLGYSDPASFSRAFRRWTGHSPSAYLLRS</sequence>
<dbReference type="SUPFAM" id="SSF46689">
    <property type="entry name" value="Homeodomain-like"/>
    <property type="match status" value="1"/>
</dbReference>
<keyword evidence="2" id="KW-0238">DNA-binding</keyword>
<reference evidence="6 8" key="2">
    <citation type="journal article" date="2017" name="Int. J. Syst. Evol. Microbiol.">
        <title>Mycobacterium talmoniae sp. nov., a slowly growing mycobacterium isolated from human respiratory samples.</title>
        <authorList>
            <person name="Davidson R.M."/>
            <person name="DeGroote M.A."/>
            <person name="Marola J.L."/>
            <person name="Buss S."/>
            <person name="Jones V."/>
            <person name="McNeil M.R."/>
            <person name="Freifeld A.G."/>
            <person name="Elaine Epperson L."/>
            <person name="Hasan N.A."/>
            <person name="Jackson M."/>
            <person name="Iwen P.C."/>
            <person name="Salfinger M."/>
            <person name="Strong M."/>
        </authorList>
    </citation>
    <scope>NUCLEOTIDE SEQUENCE [LARGE SCALE GENOMIC DNA]</scope>
    <source>
        <strain evidence="6 8">ATCC BAA-2683</strain>
    </source>
</reference>
<keyword evidence="7" id="KW-1185">Reference proteome</keyword>
<name>A0A1S1NEQ4_9MYCO</name>
<dbReference type="Proteomes" id="UP000238296">
    <property type="component" value="Unassembled WGS sequence"/>
</dbReference>
<dbReference type="InterPro" id="IPR009057">
    <property type="entry name" value="Homeodomain-like_sf"/>
</dbReference>
<proteinExistence type="predicted"/>
<evidence type="ECO:0000259" key="4">
    <source>
        <dbReference type="PROSITE" id="PS01124"/>
    </source>
</evidence>
<reference evidence="5 7" key="1">
    <citation type="submission" date="2016-10" db="EMBL/GenBank/DDBJ databases">
        <title>Genome sequence of Mycobacterium talmonii.</title>
        <authorList>
            <person name="Greninger A.L."/>
            <person name="Elliott B."/>
            <person name="Vasireddy S."/>
            <person name="Vasireddy R."/>
        </authorList>
    </citation>
    <scope>NUCLEOTIDE SEQUENCE [LARGE SCALE GENOMIC DNA]</scope>
    <source>
        <strain evidence="5">MO-5499</strain>
        <strain evidence="7">NE-TNMC-100812</strain>
    </source>
</reference>
<dbReference type="EMBL" id="MLQM01000146">
    <property type="protein sequence ID" value="OHU98345.1"/>
    <property type="molecule type" value="Genomic_DNA"/>
</dbReference>
<dbReference type="EMBL" id="PPEA01000662">
    <property type="protein sequence ID" value="PQM45175.1"/>
    <property type="molecule type" value="Genomic_DNA"/>
</dbReference>
<dbReference type="PRINTS" id="PR00032">
    <property type="entry name" value="HTHARAC"/>
</dbReference>
<dbReference type="SMART" id="SM00342">
    <property type="entry name" value="HTH_ARAC"/>
    <property type="match status" value="1"/>
</dbReference>
<dbReference type="GO" id="GO:0000976">
    <property type="term" value="F:transcription cis-regulatory region binding"/>
    <property type="evidence" value="ECO:0007669"/>
    <property type="project" value="TreeGrafter"/>
</dbReference>
<dbReference type="Gene3D" id="1.10.10.60">
    <property type="entry name" value="Homeodomain-like"/>
    <property type="match status" value="1"/>
</dbReference>
<protein>
    <submittedName>
        <fullName evidence="6">Putative HTH-type transcriptional regulator</fullName>
    </submittedName>
</protein>